<dbReference type="AlphaFoldDB" id="A0AAW0AWX1"/>
<accession>A0AAW0AWX1</accession>
<sequence>MHEPFTEIFNVVQANLHKAFDSSAFMFFPEGKVLEKIAKYTDLPQPKQQAFDKAFKPPKGQQSWTYTFIPLKWNPDRSIFIKNLDLSKRLSEDPDDERYANAPGYTEFKPYDSEQRRKMKFKLHIHPFFVIFNAGCKIRELDKAGISDLAALDSRVTVITQIFNQWLSGYQGPPPTPTKAADEGENEGENEDEDEDVDEDEGDGKGEDEDDSDEDEDEDEDEGKYNQDANNTSEKEDGGLGDADSDSDESLPIKDKGKTAQRRSGPTEGDYHLLAPAVQPKEGMTSRNPDDESSTIAGGPPASTFVGTALSADEDSQATGSQWDIFAPSFASAPVGVAGPSFALAGNIDKRLRGYPKAPKTDIQDTSPVPAIRGLKRKQNALGAALARSDVASEPQISTRGRPRRGAPKTLMLPPHDTTDTNPGQSSSQSAMPPPSIPSRRHSTRLRTSAMQASASSSTLPNEASGSQAHSDATSQFTVNAPAVETTDDEGSRSSLAGPKRKKKRRNSSTEYKPGRS</sequence>
<feature type="compositionally biased region" description="Polar residues" evidence="1">
    <location>
        <begin position="459"/>
        <end position="479"/>
    </location>
</feature>
<feature type="region of interest" description="Disordered" evidence="1">
    <location>
        <begin position="352"/>
        <end position="517"/>
    </location>
</feature>
<feature type="region of interest" description="Disordered" evidence="1">
    <location>
        <begin position="167"/>
        <end position="320"/>
    </location>
</feature>
<name>A0AAW0AWX1_9AGAR</name>
<protein>
    <submittedName>
        <fullName evidence="2">Uncharacterized protein</fullName>
    </submittedName>
</protein>
<evidence type="ECO:0000313" key="3">
    <source>
        <dbReference type="Proteomes" id="UP001383192"/>
    </source>
</evidence>
<gene>
    <name evidence="2" type="ORF">VNI00_018603</name>
</gene>
<organism evidence="2 3">
    <name type="scientific">Paramarasmius palmivorus</name>
    <dbReference type="NCBI Taxonomy" id="297713"/>
    <lineage>
        <taxon>Eukaryota</taxon>
        <taxon>Fungi</taxon>
        <taxon>Dikarya</taxon>
        <taxon>Basidiomycota</taxon>
        <taxon>Agaricomycotina</taxon>
        <taxon>Agaricomycetes</taxon>
        <taxon>Agaricomycetidae</taxon>
        <taxon>Agaricales</taxon>
        <taxon>Marasmiineae</taxon>
        <taxon>Marasmiaceae</taxon>
        <taxon>Paramarasmius</taxon>
    </lineage>
</organism>
<reference evidence="2 3" key="1">
    <citation type="submission" date="2024-01" db="EMBL/GenBank/DDBJ databases">
        <title>A draft genome for a cacao thread blight-causing isolate of Paramarasmius palmivorus.</title>
        <authorList>
            <person name="Baruah I.K."/>
            <person name="Bukari Y."/>
            <person name="Amoako-Attah I."/>
            <person name="Meinhardt L.W."/>
            <person name="Bailey B.A."/>
            <person name="Cohen S.P."/>
        </authorList>
    </citation>
    <scope>NUCLEOTIDE SEQUENCE [LARGE SCALE GENOMIC DNA]</scope>
    <source>
        <strain evidence="2 3">GH-12</strain>
    </source>
</reference>
<feature type="compositionally biased region" description="Low complexity" evidence="1">
    <location>
        <begin position="449"/>
        <end position="458"/>
    </location>
</feature>
<dbReference type="Proteomes" id="UP001383192">
    <property type="component" value="Unassembled WGS sequence"/>
</dbReference>
<dbReference type="EMBL" id="JAYKXP010000251">
    <property type="protein sequence ID" value="KAK7017524.1"/>
    <property type="molecule type" value="Genomic_DNA"/>
</dbReference>
<comment type="caution">
    <text evidence="2">The sequence shown here is derived from an EMBL/GenBank/DDBJ whole genome shotgun (WGS) entry which is preliminary data.</text>
</comment>
<evidence type="ECO:0000256" key="1">
    <source>
        <dbReference type="SAM" id="MobiDB-lite"/>
    </source>
</evidence>
<proteinExistence type="predicted"/>
<feature type="compositionally biased region" description="Acidic residues" evidence="1">
    <location>
        <begin position="183"/>
        <end position="222"/>
    </location>
</feature>
<keyword evidence="3" id="KW-1185">Reference proteome</keyword>
<evidence type="ECO:0000313" key="2">
    <source>
        <dbReference type="EMBL" id="KAK7017524.1"/>
    </source>
</evidence>